<feature type="compositionally biased region" description="Polar residues" evidence="12">
    <location>
        <begin position="872"/>
        <end position="903"/>
    </location>
</feature>
<keyword evidence="13" id="KW-0472">Membrane</keyword>
<dbReference type="Pfam" id="PF08376">
    <property type="entry name" value="NIT"/>
    <property type="match status" value="1"/>
</dbReference>
<accession>A0A840WGI3</accession>
<organism evidence="16 17">
    <name type="scientific">Nocardiopsis metallicus</name>
    <dbReference type="NCBI Taxonomy" id="179819"/>
    <lineage>
        <taxon>Bacteria</taxon>
        <taxon>Bacillati</taxon>
        <taxon>Actinomycetota</taxon>
        <taxon>Actinomycetes</taxon>
        <taxon>Streptosporangiales</taxon>
        <taxon>Nocardiopsidaceae</taxon>
        <taxon>Nocardiopsis</taxon>
    </lineage>
</organism>
<dbReference type="GO" id="GO:0000160">
    <property type="term" value="P:phosphorelay signal transduction system"/>
    <property type="evidence" value="ECO:0007669"/>
    <property type="project" value="UniProtKB-KW"/>
</dbReference>
<keyword evidence="11" id="KW-0902">Two-component regulatory system</keyword>
<dbReference type="InterPro" id="IPR003594">
    <property type="entry name" value="HATPase_dom"/>
</dbReference>
<feature type="compositionally biased region" description="Polar residues" evidence="12">
    <location>
        <begin position="818"/>
        <end position="828"/>
    </location>
</feature>
<dbReference type="SUPFAM" id="SSF55874">
    <property type="entry name" value="ATPase domain of HSP90 chaperone/DNA topoisomerase II/histidine kinase"/>
    <property type="match status" value="1"/>
</dbReference>
<evidence type="ECO:0000256" key="10">
    <source>
        <dbReference type="ARBA" id="ARBA00022989"/>
    </source>
</evidence>
<dbReference type="EMBL" id="JACHDO010000001">
    <property type="protein sequence ID" value="MBB5489178.1"/>
    <property type="molecule type" value="Genomic_DNA"/>
</dbReference>
<dbReference type="GO" id="GO:0004673">
    <property type="term" value="F:protein histidine kinase activity"/>
    <property type="evidence" value="ECO:0007669"/>
    <property type="project" value="UniProtKB-EC"/>
</dbReference>
<evidence type="ECO:0000313" key="16">
    <source>
        <dbReference type="EMBL" id="MBB5489178.1"/>
    </source>
</evidence>
<dbReference type="InterPro" id="IPR013587">
    <property type="entry name" value="Nitrate/nitrite_sensing"/>
</dbReference>
<dbReference type="SMART" id="SM00387">
    <property type="entry name" value="HATPase_c"/>
    <property type="match status" value="1"/>
</dbReference>
<feature type="domain" description="HAMP" evidence="14">
    <location>
        <begin position="376"/>
        <end position="446"/>
    </location>
</feature>
<dbReference type="Pfam" id="PF00672">
    <property type="entry name" value="HAMP"/>
    <property type="match status" value="1"/>
</dbReference>
<dbReference type="Pfam" id="PF02518">
    <property type="entry name" value="HATPase_c"/>
    <property type="match status" value="1"/>
</dbReference>
<evidence type="ECO:0000256" key="13">
    <source>
        <dbReference type="SAM" id="Phobius"/>
    </source>
</evidence>
<keyword evidence="5" id="KW-0808">Transferase</keyword>
<evidence type="ECO:0000256" key="11">
    <source>
        <dbReference type="ARBA" id="ARBA00023012"/>
    </source>
</evidence>
<name>A0A840WGI3_9ACTN</name>
<feature type="compositionally biased region" description="Low complexity" evidence="12">
    <location>
        <begin position="797"/>
        <end position="806"/>
    </location>
</feature>
<protein>
    <recommendedName>
        <fullName evidence="3">histidine kinase</fullName>
        <ecNumber evidence="3">2.7.13.3</ecNumber>
    </recommendedName>
</protein>
<keyword evidence="17" id="KW-1185">Reference proteome</keyword>
<feature type="region of interest" description="Disordered" evidence="12">
    <location>
        <begin position="1"/>
        <end position="28"/>
    </location>
</feature>
<feature type="transmembrane region" description="Helical" evidence="13">
    <location>
        <begin position="44"/>
        <end position="64"/>
    </location>
</feature>
<dbReference type="GO" id="GO:0005524">
    <property type="term" value="F:ATP binding"/>
    <property type="evidence" value="ECO:0007669"/>
    <property type="project" value="UniProtKB-KW"/>
</dbReference>
<feature type="compositionally biased region" description="Polar residues" evidence="12">
    <location>
        <begin position="1"/>
        <end position="16"/>
    </location>
</feature>
<evidence type="ECO:0000256" key="9">
    <source>
        <dbReference type="ARBA" id="ARBA00022840"/>
    </source>
</evidence>
<sequence>MSTRATKNGASAQSEAAQADNADATPRRRANWWRPRNWRVRSRLVALIVIPTAVALALGGLRVYEASVSTVTHAHIEDRAQVGVLIVDLANQLGRERTASAVYISDNADPSRRSDDLRMEMEAQRDATKDLQITLNAQLEDMGEMDGDLAQTRLSAMSSQLATLDALRAEVDDTRITVLPVVTKYRTIARSLSDFNQTIADETNDTELRESVRALTALSNARDQLSYETALMGHSLARNTMTGGISEAIDSSRARYENEISNFIQAASPEQRAVFDENFTGLEVSQVSTMRMRVMYRADRNDPLTGVTPNDGPADYAAIADTALDRLQTVESTLAEGIADDANELRDQALLRTVIDLLLVAGVLLAVFILTSLVVRSLVRPLRTLEDGARRVAERDLPDSINRMQEAGAVPETVKVTPIEVDTQDEIGEVARAFDDVHRVALTLASDEAALRSNVNAMFVNLSRRSQTLVERQLRLIDGLEQSEQDADRLSDLFQLDHLATRMRRNNENLLVLSGQDNTRKWAQPVPLVDVLRGAVSEVEQYERVNVRAPSHISVLGRPVNDVIHLVAELVENATAFSPHDTEVQVGAKILDNGAVQVDVTDSGIGMAPEDLAAVNARLAAPPVIDVAVSRRMGLFVVSRLAHRHGIRMSLKEAHGGGTTASVVFPPDLLITPVEGQHALGGADARPELSAGAPDTYADAEAAFAASPAVDEPADPWQTQDDGAVASDLGGLPKRRPGGGRPDEHPPSGQDLWNTTSTGSVWEAPNRAAGLSPNNGVTDNPGSVVDPYDVPEEDEPQQPQQPQQEPTGRSLFDPAPRNSDTGSFQAPDTGSLRRTPDTGAFSRPPSDTGAFRRPTEAERQEPDSYDAFGAGAQQSSAFDTGSHTNGSYGAGSQDTGTHSTGSFDSGKYGSPSVPVRGDDNTESFPAVSAWDTGTQQAQQQPHQAQQPQQPEPNDTGNWRTGGVDSREGYGSTAYLSRRYGGAQGPNNTVVPPTPAGEGADSLPIFDAIESNWFKRRSGGPTVDTTETGPIPQVPEAAQPEAQSSRRGAVQQPEPNPRSEQEWNSAADRGWKAARTAAEPLAGGLTTSGLPKRVPKANLVPGTAPKPENFKQMPTRSADRVRNRFSGFQKGVRDGRNRLGDSSTEE</sequence>
<keyword evidence="8" id="KW-0418">Kinase</keyword>
<proteinExistence type="predicted"/>
<keyword evidence="10 13" id="KW-1133">Transmembrane helix</keyword>
<keyword evidence="6 13" id="KW-0812">Transmembrane</keyword>
<feature type="region of interest" description="Disordered" evidence="12">
    <location>
        <begin position="705"/>
        <end position="1145"/>
    </location>
</feature>
<dbReference type="CDD" id="cd06225">
    <property type="entry name" value="HAMP"/>
    <property type="match status" value="1"/>
</dbReference>
<keyword evidence="7" id="KW-0547">Nucleotide-binding</keyword>
<dbReference type="InterPro" id="IPR050980">
    <property type="entry name" value="2C_sensor_his_kinase"/>
</dbReference>
<dbReference type="GO" id="GO:0016020">
    <property type="term" value="C:membrane"/>
    <property type="evidence" value="ECO:0007669"/>
    <property type="project" value="UniProtKB-SubCell"/>
</dbReference>
<comment type="catalytic activity">
    <reaction evidence="1">
        <text>ATP + protein L-histidine = ADP + protein N-phospho-L-histidine.</text>
        <dbReference type="EC" id="2.7.13.3"/>
    </reaction>
</comment>
<evidence type="ECO:0000256" key="8">
    <source>
        <dbReference type="ARBA" id="ARBA00022777"/>
    </source>
</evidence>
<dbReference type="InterPro" id="IPR003660">
    <property type="entry name" value="HAMP_dom"/>
</dbReference>
<dbReference type="PANTHER" id="PTHR44936">
    <property type="entry name" value="SENSOR PROTEIN CREC"/>
    <property type="match status" value="1"/>
</dbReference>
<reference evidence="16 17" key="1">
    <citation type="submission" date="2020-08" db="EMBL/GenBank/DDBJ databases">
        <title>Sequencing the genomes of 1000 actinobacteria strains.</title>
        <authorList>
            <person name="Klenk H.-P."/>
        </authorList>
    </citation>
    <scope>NUCLEOTIDE SEQUENCE [LARGE SCALE GENOMIC DNA]</scope>
    <source>
        <strain evidence="16 17">DSM 44598</strain>
    </source>
</reference>
<feature type="compositionally biased region" description="Polar residues" evidence="12">
    <location>
        <begin position="751"/>
        <end position="760"/>
    </location>
</feature>
<evidence type="ECO:0000313" key="17">
    <source>
        <dbReference type="Proteomes" id="UP000579647"/>
    </source>
</evidence>
<comment type="caution">
    <text evidence="16">The sequence shown here is derived from an EMBL/GenBank/DDBJ whole genome shotgun (WGS) entry which is preliminary data.</text>
</comment>
<evidence type="ECO:0000256" key="7">
    <source>
        <dbReference type="ARBA" id="ARBA00022741"/>
    </source>
</evidence>
<feature type="compositionally biased region" description="Polar residues" evidence="12">
    <location>
        <begin position="772"/>
        <end position="781"/>
    </location>
</feature>
<dbReference type="EC" id="2.7.13.3" evidence="3"/>
<dbReference type="Proteomes" id="UP000579647">
    <property type="component" value="Unassembled WGS sequence"/>
</dbReference>
<dbReference type="PANTHER" id="PTHR44936:SF9">
    <property type="entry name" value="SENSOR PROTEIN CREC"/>
    <property type="match status" value="1"/>
</dbReference>
<dbReference type="Gene3D" id="3.30.565.10">
    <property type="entry name" value="Histidine kinase-like ATPase, C-terminal domain"/>
    <property type="match status" value="1"/>
</dbReference>
<comment type="subcellular location">
    <subcellularLocation>
        <location evidence="2">Membrane</location>
    </subcellularLocation>
</comment>
<dbReference type="InterPro" id="IPR036890">
    <property type="entry name" value="HATPase_C_sf"/>
</dbReference>
<dbReference type="AlphaFoldDB" id="A0A840WGI3"/>
<feature type="domain" description="Histidine kinase/HSP90-like ATPase" evidence="15">
    <location>
        <begin position="558"/>
        <end position="669"/>
    </location>
</feature>
<evidence type="ECO:0000256" key="6">
    <source>
        <dbReference type="ARBA" id="ARBA00022692"/>
    </source>
</evidence>
<keyword evidence="9" id="KW-0067">ATP-binding</keyword>
<evidence type="ECO:0000256" key="1">
    <source>
        <dbReference type="ARBA" id="ARBA00000085"/>
    </source>
</evidence>
<keyword evidence="4" id="KW-0597">Phosphoprotein</keyword>
<feature type="compositionally biased region" description="Basic and acidic residues" evidence="12">
    <location>
        <begin position="853"/>
        <end position="862"/>
    </location>
</feature>
<evidence type="ECO:0000256" key="2">
    <source>
        <dbReference type="ARBA" id="ARBA00004370"/>
    </source>
</evidence>
<gene>
    <name evidence="16" type="ORF">HNR07_000315</name>
</gene>
<evidence type="ECO:0000259" key="14">
    <source>
        <dbReference type="SMART" id="SM00304"/>
    </source>
</evidence>
<evidence type="ECO:0000256" key="5">
    <source>
        <dbReference type="ARBA" id="ARBA00022679"/>
    </source>
</evidence>
<feature type="compositionally biased region" description="Low complexity" evidence="12">
    <location>
        <begin position="935"/>
        <end position="948"/>
    </location>
</feature>
<evidence type="ECO:0000256" key="3">
    <source>
        <dbReference type="ARBA" id="ARBA00012438"/>
    </source>
</evidence>
<evidence type="ECO:0000259" key="15">
    <source>
        <dbReference type="SMART" id="SM00387"/>
    </source>
</evidence>
<dbReference type="Gene3D" id="6.10.340.10">
    <property type="match status" value="1"/>
</dbReference>
<dbReference type="SMART" id="SM00304">
    <property type="entry name" value="HAMP"/>
    <property type="match status" value="1"/>
</dbReference>
<evidence type="ECO:0000256" key="4">
    <source>
        <dbReference type="ARBA" id="ARBA00022553"/>
    </source>
</evidence>
<evidence type="ECO:0000256" key="12">
    <source>
        <dbReference type="SAM" id="MobiDB-lite"/>
    </source>
</evidence>